<feature type="non-terminal residue" evidence="2">
    <location>
        <position position="277"/>
    </location>
</feature>
<dbReference type="EMBL" id="BRXZ01004016">
    <property type="protein sequence ID" value="GMH66767.1"/>
    <property type="molecule type" value="Genomic_DNA"/>
</dbReference>
<accession>A0A9W7E5F2</accession>
<feature type="region of interest" description="Disordered" evidence="1">
    <location>
        <begin position="122"/>
        <end position="144"/>
    </location>
</feature>
<organism evidence="2 3">
    <name type="scientific">Triparma retinervis</name>
    <dbReference type="NCBI Taxonomy" id="2557542"/>
    <lineage>
        <taxon>Eukaryota</taxon>
        <taxon>Sar</taxon>
        <taxon>Stramenopiles</taxon>
        <taxon>Ochrophyta</taxon>
        <taxon>Bolidophyceae</taxon>
        <taxon>Parmales</taxon>
        <taxon>Triparmaceae</taxon>
        <taxon>Triparma</taxon>
    </lineage>
</organism>
<gene>
    <name evidence="2" type="ORF">TrRE_jg142</name>
</gene>
<sequence>MDPISLEPLSDLDYPPFQLCSTDPTSAPADATIHYFDGAVLAYFLVSQMNFIDPLNRRPLLAMELKSLDNYLKTFNLGQANVVEAYKSNKANEEAGGGDHHHQTRAEYLQHEARNLLEALFDHRKDKKDKKPDPTANFRSNFERDRGYNQQAGLSLIDDDVNPGMRGGFVGLGGLGVCEGGFGSAVQVPGRPNAIDTFPTLQSVTPMTPLPDLPGELPLAPPGAGGMSLSAISGMVKPTVAVELDRMKAARDLSLQKAAMNRMGVLGIFGGGAAPAA</sequence>
<evidence type="ECO:0000256" key="1">
    <source>
        <dbReference type="SAM" id="MobiDB-lite"/>
    </source>
</evidence>
<evidence type="ECO:0000313" key="2">
    <source>
        <dbReference type="EMBL" id="GMH66767.1"/>
    </source>
</evidence>
<proteinExistence type="predicted"/>
<dbReference type="AlphaFoldDB" id="A0A9W7E5F2"/>
<dbReference type="OrthoDB" id="3247158at2759"/>
<keyword evidence="3" id="KW-1185">Reference proteome</keyword>
<comment type="caution">
    <text evidence="2">The sequence shown here is derived from an EMBL/GenBank/DDBJ whole genome shotgun (WGS) entry which is preliminary data.</text>
</comment>
<protein>
    <submittedName>
        <fullName evidence="2">Uncharacterized protein</fullName>
    </submittedName>
</protein>
<evidence type="ECO:0000313" key="3">
    <source>
        <dbReference type="Proteomes" id="UP001165082"/>
    </source>
</evidence>
<name>A0A9W7E5F2_9STRA</name>
<dbReference type="Proteomes" id="UP001165082">
    <property type="component" value="Unassembled WGS sequence"/>
</dbReference>
<reference evidence="2" key="1">
    <citation type="submission" date="2022-07" db="EMBL/GenBank/DDBJ databases">
        <title>Genome analysis of Parmales, a sister group of diatoms, reveals the evolutionary specialization of diatoms from phago-mixotrophs to photoautotrophs.</title>
        <authorList>
            <person name="Ban H."/>
            <person name="Sato S."/>
            <person name="Yoshikawa S."/>
            <person name="Kazumasa Y."/>
            <person name="Nakamura Y."/>
            <person name="Ichinomiya M."/>
            <person name="Saitoh K."/>
            <person name="Sato N."/>
            <person name="Blanc-Mathieu R."/>
            <person name="Endo H."/>
            <person name="Kuwata A."/>
            <person name="Ogata H."/>
        </authorList>
    </citation>
    <scope>NUCLEOTIDE SEQUENCE</scope>
</reference>
<feature type="compositionally biased region" description="Basic and acidic residues" evidence="1">
    <location>
        <begin position="122"/>
        <end position="133"/>
    </location>
</feature>